<proteinExistence type="predicted"/>
<protein>
    <submittedName>
        <fullName evidence="1">Uncharacterized protein</fullName>
    </submittedName>
</protein>
<evidence type="ECO:0000313" key="1">
    <source>
        <dbReference type="EMBL" id="KAK9154727.1"/>
    </source>
</evidence>
<reference evidence="1 2" key="1">
    <citation type="submission" date="2024-01" db="EMBL/GenBank/DDBJ databases">
        <title>Genome assemblies of Stephania.</title>
        <authorList>
            <person name="Yang L."/>
        </authorList>
    </citation>
    <scope>NUCLEOTIDE SEQUENCE [LARGE SCALE GENOMIC DNA]</scope>
    <source>
        <strain evidence="1">QJT</strain>
        <tissue evidence="1">Leaf</tissue>
    </source>
</reference>
<gene>
    <name evidence="1" type="ORF">Sjap_002207</name>
</gene>
<dbReference type="EMBL" id="JBBNAE010000001">
    <property type="protein sequence ID" value="KAK9154727.1"/>
    <property type="molecule type" value="Genomic_DNA"/>
</dbReference>
<comment type="caution">
    <text evidence="1">The sequence shown here is derived from an EMBL/GenBank/DDBJ whole genome shotgun (WGS) entry which is preliminary data.</text>
</comment>
<name>A0AAP0KNQ4_9MAGN</name>
<dbReference type="Proteomes" id="UP001417504">
    <property type="component" value="Unassembled WGS sequence"/>
</dbReference>
<sequence>MVHVWISDSPHSFSRPCAPLIIKFITRVKQKLVIGIADFDQCKVMPHIIDLNKPVEELEEVVDLEEDDIDNIEWDDVKNLERDDIVNEVSQLIDVGVTDQEPQEVVIDDDPVGEEETIEVPIDVGVTAEEAEEVVSDDGTAD</sequence>
<organism evidence="1 2">
    <name type="scientific">Stephania japonica</name>
    <dbReference type="NCBI Taxonomy" id="461633"/>
    <lineage>
        <taxon>Eukaryota</taxon>
        <taxon>Viridiplantae</taxon>
        <taxon>Streptophyta</taxon>
        <taxon>Embryophyta</taxon>
        <taxon>Tracheophyta</taxon>
        <taxon>Spermatophyta</taxon>
        <taxon>Magnoliopsida</taxon>
        <taxon>Ranunculales</taxon>
        <taxon>Menispermaceae</taxon>
        <taxon>Menispermoideae</taxon>
        <taxon>Cissampelideae</taxon>
        <taxon>Stephania</taxon>
    </lineage>
</organism>
<keyword evidence="2" id="KW-1185">Reference proteome</keyword>
<accession>A0AAP0KNQ4</accession>
<evidence type="ECO:0000313" key="2">
    <source>
        <dbReference type="Proteomes" id="UP001417504"/>
    </source>
</evidence>
<dbReference type="AlphaFoldDB" id="A0AAP0KNQ4"/>